<name>A0ABW0I1C4_9BACL</name>
<dbReference type="EMBL" id="JBHSMI010000052">
    <property type="protein sequence ID" value="MFC5405882.1"/>
    <property type="molecule type" value="Genomic_DNA"/>
</dbReference>
<gene>
    <name evidence="1" type="ORF">ACFPOF_24340</name>
</gene>
<sequence length="143" mass="16928">MLFHISEDPNINEFIPRLSTVYPDMPPVVWALDEEHLINYLFPRDCPRIIYSYSSEVNNNDERIYFSNTVAKTIITVENSWYETMKNTRIYKYVFEPQGFELLDQNAGYYISREIVKPETVEPIEDLISKIVAYGIDLRFTEL</sequence>
<dbReference type="InterPro" id="IPR049253">
    <property type="entry name" value="DUF6886"/>
</dbReference>
<comment type="caution">
    <text evidence="1">The sequence shown here is derived from an EMBL/GenBank/DDBJ whole genome shotgun (WGS) entry which is preliminary data.</text>
</comment>
<keyword evidence="2" id="KW-1185">Reference proteome</keyword>
<organism evidence="1 2">
    <name type="scientific">Cohnella soli</name>
    <dbReference type="NCBI Taxonomy" id="425005"/>
    <lineage>
        <taxon>Bacteria</taxon>
        <taxon>Bacillati</taxon>
        <taxon>Bacillota</taxon>
        <taxon>Bacilli</taxon>
        <taxon>Bacillales</taxon>
        <taxon>Paenibacillaceae</taxon>
        <taxon>Cohnella</taxon>
    </lineage>
</organism>
<dbReference type="Pfam" id="PF21820">
    <property type="entry name" value="DUF6886"/>
    <property type="match status" value="1"/>
</dbReference>
<evidence type="ECO:0000313" key="1">
    <source>
        <dbReference type="EMBL" id="MFC5405882.1"/>
    </source>
</evidence>
<accession>A0ABW0I1C4</accession>
<dbReference type="Proteomes" id="UP001596113">
    <property type="component" value="Unassembled WGS sequence"/>
</dbReference>
<protein>
    <submittedName>
        <fullName evidence="1">DUF6886 family protein</fullName>
    </submittedName>
</protein>
<evidence type="ECO:0000313" key="2">
    <source>
        <dbReference type="Proteomes" id="UP001596113"/>
    </source>
</evidence>
<reference evidence="2" key="1">
    <citation type="journal article" date="2019" name="Int. J. Syst. Evol. Microbiol.">
        <title>The Global Catalogue of Microorganisms (GCM) 10K type strain sequencing project: providing services to taxonomists for standard genome sequencing and annotation.</title>
        <authorList>
            <consortium name="The Broad Institute Genomics Platform"/>
            <consortium name="The Broad Institute Genome Sequencing Center for Infectious Disease"/>
            <person name="Wu L."/>
            <person name="Ma J."/>
        </authorList>
    </citation>
    <scope>NUCLEOTIDE SEQUENCE [LARGE SCALE GENOMIC DNA]</scope>
    <source>
        <strain evidence="2">CGMCC 1.18575</strain>
    </source>
</reference>
<proteinExistence type="predicted"/>
<dbReference type="RefSeq" id="WP_378137569.1">
    <property type="nucleotide sequence ID" value="NZ_JBHSMI010000052.1"/>
</dbReference>